<dbReference type="GO" id="GO:0003723">
    <property type="term" value="F:RNA binding"/>
    <property type="evidence" value="ECO:0007669"/>
    <property type="project" value="InterPro"/>
</dbReference>
<dbReference type="InterPro" id="IPR046960">
    <property type="entry name" value="PPR_At4g14850-like_plant"/>
</dbReference>
<gene>
    <name evidence="2" type="ORF">D5086_0000003170</name>
</gene>
<evidence type="ECO:0008006" key="3">
    <source>
        <dbReference type="Google" id="ProtNLM"/>
    </source>
</evidence>
<reference evidence="2" key="1">
    <citation type="submission" date="2018-10" db="EMBL/GenBank/DDBJ databases">
        <title>Population genomic analysis revealed the cold adaptation of white poplar.</title>
        <authorList>
            <person name="Liu Y.-J."/>
        </authorList>
    </citation>
    <scope>NUCLEOTIDE SEQUENCE [LARGE SCALE GENOMIC DNA]</scope>
    <source>
        <strain evidence="2">PAL-ZL1</strain>
    </source>
</reference>
<evidence type="ECO:0000313" key="2">
    <source>
        <dbReference type="EMBL" id="TKS18648.1"/>
    </source>
</evidence>
<evidence type="ECO:0000256" key="1">
    <source>
        <dbReference type="ARBA" id="ARBA00022737"/>
    </source>
</evidence>
<dbReference type="Pfam" id="PF01535">
    <property type="entry name" value="PPR"/>
    <property type="match status" value="2"/>
</dbReference>
<name>A0A4U5R4R3_POPAL</name>
<proteinExistence type="predicted"/>
<protein>
    <recommendedName>
        <fullName evidence="3">Pentatricopeptide repeat-containing protein</fullName>
    </recommendedName>
</protein>
<keyword evidence="1" id="KW-0677">Repeat</keyword>
<dbReference type="Gene3D" id="1.25.40.10">
    <property type="entry name" value="Tetratricopeptide repeat domain"/>
    <property type="match status" value="1"/>
</dbReference>
<accession>A0A4U5R4R3</accession>
<dbReference type="EMBL" id="RCHU01000001">
    <property type="protein sequence ID" value="TKS18648.1"/>
    <property type="molecule type" value="Genomic_DNA"/>
</dbReference>
<dbReference type="InterPro" id="IPR002885">
    <property type="entry name" value="PPR_rpt"/>
</dbReference>
<dbReference type="AlphaFoldDB" id="A0A4U5R4R3"/>
<organism evidence="2">
    <name type="scientific">Populus alba</name>
    <name type="common">White poplar</name>
    <dbReference type="NCBI Taxonomy" id="43335"/>
    <lineage>
        <taxon>Eukaryota</taxon>
        <taxon>Viridiplantae</taxon>
        <taxon>Streptophyta</taxon>
        <taxon>Embryophyta</taxon>
        <taxon>Tracheophyta</taxon>
        <taxon>Spermatophyta</taxon>
        <taxon>Magnoliopsida</taxon>
        <taxon>eudicotyledons</taxon>
        <taxon>Gunneridae</taxon>
        <taxon>Pentapetalae</taxon>
        <taxon>rosids</taxon>
        <taxon>fabids</taxon>
        <taxon>Malpighiales</taxon>
        <taxon>Salicaceae</taxon>
        <taxon>Saliceae</taxon>
        <taxon>Populus</taxon>
    </lineage>
</organism>
<dbReference type="PANTHER" id="PTHR47926:SF479">
    <property type="entry name" value="PENTACOTRIPEPTIDE-REPEAT REGION OF PRORP DOMAIN-CONTAINING PROTEIN"/>
    <property type="match status" value="1"/>
</dbReference>
<dbReference type="InterPro" id="IPR011990">
    <property type="entry name" value="TPR-like_helical_dom_sf"/>
</dbReference>
<dbReference type="PANTHER" id="PTHR47926">
    <property type="entry name" value="PENTATRICOPEPTIDE REPEAT-CONTAINING PROTEIN"/>
    <property type="match status" value="1"/>
</dbReference>
<dbReference type="STRING" id="43335.A0A4U5R4R3"/>
<dbReference type="GO" id="GO:0009451">
    <property type="term" value="P:RNA modification"/>
    <property type="evidence" value="ECO:0007669"/>
    <property type="project" value="InterPro"/>
</dbReference>
<sequence length="132" mass="14663">MEELNVTSWNSLISVCCKSGYPELALGNIISNATIDLFSKCNRLEDSVRLFEEQGRWDSAPCNSMISSYVYCGLREDGLRPFVLTLREDIRPTEFTLSSVLHSISFLQLEQGAQVHSLAVKSGLEVDAIVTS</sequence>
<comment type="caution">
    <text evidence="2">The sequence shown here is derived from an EMBL/GenBank/DDBJ whole genome shotgun (WGS) entry which is preliminary data.</text>
</comment>